<feature type="transmembrane region" description="Helical" evidence="1">
    <location>
        <begin position="122"/>
        <end position="150"/>
    </location>
</feature>
<dbReference type="Proteomes" id="UP000193467">
    <property type="component" value="Unassembled WGS sequence"/>
</dbReference>
<reference evidence="2 3" key="1">
    <citation type="submission" date="2016-07" db="EMBL/GenBank/DDBJ databases">
        <title>Pervasive Adenine N6-methylation of Active Genes in Fungi.</title>
        <authorList>
            <consortium name="DOE Joint Genome Institute"/>
            <person name="Mondo S.J."/>
            <person name="Dannebaum R.O."/>
            <person name="Kuo R.C."/>
            <person name="Labutti K."/>
            <person name="Haridas S."/>
            <person name="Kuo A."/>
            <person name="Salamov A."/>
            <person name="Ahrendt S.R."/>
            <person name="Lipzen A."/>
            <person name="Sullivan W."/>
            <person name="Andreopoulos W.B."/>
            <person name="Clum A."/>
            <person name="Lindquist E."/>
            <person name="Daum C."/>
            <person name="Ramamoorthy G.K."/>
            <person name="Gryganskyi A."/>
            <person name="Culley D."/>
            <person name="Magnuson J.K."/>
            <person name="James T.Y."/>
            <person name="O'Malley M.A."/>
            <person name="Stajich J.E."/>
            <person name="Spatafora J.W."/>
            <person name="Visel A."/>
            <person name="Grigoriev I.V."/>
        </authorList>
    </citation>
    <scope>NUCLEOTIDE SEQUENCE [LARGE SCALE GENOMIC DNA]</scope>
    <source>
        <strain evidence="2 3">62-1032</strain>
    </source>
</reference>
<feature type="transmembrane region" description="Helical" evidence="1">
    <location>
        <begin position="210"/>
        <end position="229"/>
    </location>
</feature>
<dbReference type="InParanoid" id="A0A1Y2FXA3"/>
<dbReference type="AlphaFoldDB" id="A0A1Y2FXA3"/>
<feature type="transmembrane region" description="Helical" evidence="1">
    <location>
        <begin position="20"/>
        <end position="36"/>
    </location>
</feature>
<accession>A0A1Y2FXA3</accession>
<protein>
    <submittedName>
        <fullName evidence="2">Uncharacterized protein</fullName>
    </submittedName>
</protein>
<organism evidence="2 3">
    <name type="scientific">Leucosporidium creatinivorum</name>
    <dbReference type="NCBI Taxonomy" id="106004"/>
    <lineage>
        <taxon>Eukaryota</taxon>
        <taxon>Fungi</taxon>
        <taxon>Dikarya</taxon>
        <taxon>Basidiomycota</taxon>
        <taxon>Pucciniomycotina</taxon>
        <taxon>Microbotryomycetes</taxon>
        <taxon>Leucosporidiales</taxon>
        <taxon>Leucosporidium</taxon>
    </lineage>
</organism>
<evidence type="ECO:0000313" key="3">
    <source>
        <dbReference type="Proteomes" id="UP000193467"/>
    </source>
</evidence>
<evidence type="ECO:0000256" key="1">
    <source>
        <dbReference type="SAM" id="Phobius"/>
    </source>
</evidence>
<feature type="transmembrane region" description="Helical" evidence="1">
    <location>
        <begin position="48"/>
        <end position="70"/>
    </location>
</feature>
<proteinExistence type="predicted"/>
<sequence length="285" mass="31039">MSDDLLSPDPMSLELSETVIGLYGSIISHLLNLRSSPTWTRSTRLTKLVCYGTVLINTAYTALLCHDIWYYGTLPDRAFLSVASGTLPQAIEPIVLSAIALVVQITLGVRSSRIIKHATTRYVYLTGIGCLAIFTFLAGIAATATSVRWHNFISDAWVPGITLRNSMMCWMWGACATDLCITIVYLIHLRRNLRGKTELSDSVVLVIGRVVIRSASYTTIFAALTAIMAQRFGDSATFFDVPYAFSGPLGALYTLSLFTTLSIGDVVERELASADRASPPAGRKA</sequence>
<feature type="transmembrane region" description="Helical" evidence="1">
    <location>
        <begin position="249"/>
        <end position="267"/>
    </location>
</feature>
<comment type="caution">
    <text evidence="2">The sequence shown here is derived from an EMBL/GenBank/DDBJ whole genome shotgun (WGS) entry which is preliminary data.</text>
</comment>
<keyword evidence="1" id="KW-0812">Transmembrane</keyword>
<dbReference type="OrthoDB" id="2528185at2759"/>
<gene>
    <name evidence="2" type="ORF">BCR35DRAFT_324440</name>
</gene>
<dbReference type="EMBL" id="MCGR01000012">
    <property type="protein sequence ID" value="ORY88167.1"/>
    <property type="molecule type" value="Genomic_DNA"/>
</dbReference>
<keyword evidence="1" id="KW-0472">Membrane</keyword>
<keyword evidence="3" id="KW-1185">Reference proteome</keyword>
<feature type="transmembrane region" description="Helical" evidence="1">
    <location>
        <begin position="170"/>
        <end position="189"/>
    </location>
</feature>
<name>A0A1Y2FXA3_9BASI</name>
<feature type="transmembrane region" description="Helical" evidence="1">
    <location>
        <begin position="90"/>
        <end position="110"/>
    </location>
</feature>
<evidence type="ECO:0000313" key="2">
    <source>
        <dbReference type="EMBL" id="ORY88167.1"/>
    </source>
</evidence>
<keyword evidence="1" id="KW-1133">Transmembrane helix</keyword>